<organism evidence="2 3">
    <name type="scientific">Bursaphelenchus xylophilus</name>
    <name type="common">Pinewood nematode worm</name>
    <name type="synonym">Aphelenchoides xylophilus</name>
    <dbReference type="NCBI Taxonomy" id="6326"/>
    <lineage>
        <taxon>Eukaryota</taxon>
        <taxon>Metazoa</taxon>
        <taxon>Ecdysozoa</taxon>
        <taxon>Nematoda</taxon>
        <taxon>Chromadorea</taxon>
        <taxon>Rhabditida</taxon>
        <taxon>Tylenchina</taxon>
        <taxon>Tylenchomorpha</taxon>
        <taxon>Aphelenchoidea</taxon>
        <taxon>Aphelenchoididae</taxon>
        <taxon>Bursaphelenchus</taxon>
    </lineage>
</organism>
<feature type="region of interest" description="Disordered" evidence="1">
    <location>
        <begin position="80"/>
        <end position="101"/>
    </location>
</feature>
<comment type="caution">
    <text evidence="2">The sequence shown here is derived from an EMBL/GenBank/DDBJ whole genome shotgun (WGS) entry which is preliminary data.</text>
</comment>
<accession>A0A7I8XEA2</accession>
<evidence type="ECO:0000256" key="1">
    <source>
        <dbReference type="SAM" id="MobiDB-lite"/>
    </source>
</evidence>
<gene>
    <name evidence="2" type="ORF">BXYJ_LOCUS8128</name>
</gene>
<feature type="region of interest" description="Disordered" evidence="1">
    <location>
        <begin position="442"/>
        <end position="516"/>
    </location>
</feature>
<feature type="compositionally biased region" description="Basic and acidic residues" evidence="1">
    <location>
        <begin position="504"/>
        <end position="516"/>
    </location>
</feature>
<feature type="region of interest" description="Disordered" evidence="1">
    <location>
        <begin position="350"/>
        <end position="428"/>
    </location>
</feature>
<proteinExistence type="predicted"/>
<name>A0A7I8XEA2_BURXY</name>
<feature type="compositionally biased region" description="Low complexity" evidence="1">
    <location>
        <begin position="213"/>
        <end position="226"/>
    </location>
</feature>
<dbReference type="Proteomes" id="UP000582659">
    <property type="component" value="Unassembled WGS sequence"/>
</dbReference>
<feature type="region of interest" description="Disordered" evidence="1">
    <location>
        <begin position="185"/>
        <end position="226"/>
    </location>
</feature>
<dbReference type="EMBL" id="CAJFDI010000004">
    <property type="protein sequence ID" value="CAD5224607.1"/>
    <property type="molecule type" value="Genomic_DNA"/>
</dbReference>
<keyword evidence="3" id="KW-1185">Reference proteome</keyword>
<feature type="compositionally biased region" description="Polar residues" evidence="1">
    <location>
        <begin position="186"/>
        <end position="199"/>
    </location>
</feature>
<dbReference type="AlphaFoldDB" id="A0A7I8XEA2"/>
<feature type="compositionally biased region" description="Polar residues" evidence="1">
    <location>
        <begin position="481"/>
        <end position="503"/>
    </location>
</feature>
<dbReference type="Proteomes" id="UP000659654">
    <property type="component" value="Unassembled WGS sequence"/>
</dbReference>
<evidence type="ECO:0000313" key="3">
    <source>
        <dbReference type="Proteomes" id="UP000659654"/>
    </source>
</evidence>
<reference evidence="2" key="1">
    <citation type="submission" date="2020-09" db="EMBL/GenBank/DDBJ databases">
        <authorList>
            <person name="Kikuchi T."/>
        </authorList>
    </citation>
    <scope>NUCLEOTIDE SEQUENCE</scope>
    <source>
        <strain evidence="2">Ka4C1</strain>
    </source>
</reference>
<dbReference type="EMBL" id="CAJFCV020000004">
    <property type="protein sequence ID" value="CAG9113424.1"/>
    <property type="molecule type" value="Genomic_DNA"/>
</dbReference>
<evidence type="ECO:0000313" key="2">
    <source>
        <dbReference type="EMBL" id="CAD5224607.1"/>
    </source>
</evidence>
<protein>
    <submittedName>
        <fullName evidence="2">(pine wood nematode) hypothetical protein</fullName>
    </submittedName>
</protein>
<sequence length="568" mass="63505">MSDSTTIESSSFNQHSGSCVFQEMMEDLDDYQFCPIKKENVEEEEEYLEVIEPSEESCQDDNDLPMEGTEEIPEMMNLTGRGQPQVPARRTAQHGGKIKKGRMTTAVLEAAAACSHLKTSNKLGTNSVFWTFVEQRFSAKFPNYSKKGLRPKLHQILYRVTVRARQKAASGRKLSLDEKLALRINANGNSDSPKNSTANDQEDLSHARRSRRSSTTNQNTSTTSLNSSDSFKLIVCNAVGKHPELFEAQRTKNAKLGREIWKRIEEDIREAHPGPGNLSAIRKTWHRCRLRATQRKKRGKMEEIDNLVFDILSTHSSESFSRRLDTINRSVGQHENSNVLESTALSFEMDTTVASERSENSLRRPRRSCRSSVTKEKETPKSCLGRPRRSCRSSVANYKDPVPELSSEDDEIDSAAPSAAVGKRNVTKNSRRIELATAEAVEPTSSVINEGGGSNAPRNDDTSANNALQTPMPLTEKEPSPINNLNSSTTAETASFSGSSTTEKVLREEGSNRETKSLSLQEWLKVAEFCKRTKHAFRLDGNELVLTDRDAPENEFRLPIDRVMSQLA</sequence>